<dbReference type="Gene3D" id="3.10.450.10">
    <property type="match status" value="1"/>
</dbReference>
<dbReference type="PANTHER" id="PTHR47364">
    <property type="entry name" value="CYSTEINE PROTEINASE INHIBITOR 5"/>
    <property type="match status" value="1"/>
</dbReference>
<dbReference type="Pfam" id="PF16845">
    <property type="entry name" value="SQAPI"/>
    <property type="match status" value="1"/>
</dbReference>
<dbReference type="EMBL" id="OY731400">
    <property type="protein sequence ID" value="CAJ1941465.1"/>
    <property type="molecule type" value="Genomic_DNA"/>
</dbReference>
<dbReference type="Proteomes" id="UP001189624">
    <property type="component" value="Chromosome 3"/>
</dbReference>
<organism evidence="4 5">
    <name type="scientific">Sphenostylis stenocarpa</name>
    <dbReference type="NCBI Taxonomy" id="92480"/>
    <lineage>
        <taxon>Eukaryota</taxon>
        <taxon>Viridiplantae</taxon>
        <taxon>Streptophyta</taxon>
        <taxon>Embryophyta</taxon>
        <taxon>Tracheophyta</taxon>
        <taxon>Spermatophyta</taxon>
        <taxon>Magnoliopsida</taxon>
        <taxon>eudicotyledons</taxon>
        <taxon>Gunneridae</taxon>
        <taxon>Pentapetalae</taxon>
        <taxon>rosids</taxon>
        <taxon>fabids</taxon>
        <taxon>Fabales</taxon>
        <taxon>Fabaceae</taxon>
        <taxon>Papilionoideae</taxon>
        <taxon>50 kb inversion clade</taxon>
        <taxon>NPAAA clade</taxon>
        <taxon>indigoferoid/millettioid clade</taxon>
        <taxon>Phaseoleae</taxon>
        <taxon>Sphenostylis</taxon>
    </lineage>
</organism>
<dbReference type="InterPro" id="IPR046350">
    <property type="entry name" value="Cystatin_sf"/>
</dbReference>
<evidence type="ECO:0000259" key="3">
    <source>
        <dbReference type="Pfam" id="PF16845"/>
    </source>
</evidence>
<feature type="domain" description="Cystatin" evidence="3">
    <location>
        <begin position="53"/>
        <end position="134"/>
    </location>
</feature>
<evidence type="ECO:0000256" key="2">
    <source>
        <dbReference type="ARBA" id="ARBA00022704"/>
    </source>
</evidence>
<dbReference type="AlphaFoldDB" id="A0AA86VD66"/>
<name>A0AA86VD66_9FABA</name>
<sequence>MSDTNRQTLFKIKDKEKKKRVRFRMKLTCIFVTFVFFVCAIGRKDSSDGWNPIKNVDKPHVREIANFAIREFDRKSGQSLRFIQVIVGETKTVKGGTAYRLVVNATTDTPILNYYQTVVLENMKPKHFLKLVSFVLILD</sequence>
<reference evidence="4" key="1">
    <citation type="submission" date="2023-10" db="EMBL/GenBank/DDBJ databases">
        <authorList>
            <person name="Domelevo Entfellner J.-B."/>
        </authorList>
    </citation>
    <scope>NUCLEOTIDE SEQUENCE</scope>
</reference>
<dbReference type="CDD" id="cd00042">
    <property type="entry name" value="CY"/>
    <property type="match status" value="1"/>
</dbReference>
<accession>A0AA86VD66</accession>
<keyword evidence="1" id="KW-0646">Protease inhibitor</keyword>
<proteinExistence type="predicted"/>
<evidence type="ECO:0000313" key="4">
    <source>
        <dbReference type="EMBL" id="CAJ1941465.1"/>
    </source>
</evidence>
<protein>
    <recommendedName>
        <fullName evidence="3">Cystatin domain-containing protein</fullName>
    </recommendedName>
</protein>
<dbReference type="GO" id="GO:0004869">
    <property type="term" value="F:cysteine-type endopeptidase inhibitor activity"/>
    <property type="evidence" value="ECO:0007669"/>
    <property type="project" value="UniProtKB-KW"/>
</dbReference>
<gene>
    <name evidence="4" type="ORF">AYBTSS11_LOCUS10279</name>
</gene>
<dbReference type="Gramene" id="rna-AYBTSS11_LOCUS10279">
    <property type="protein sequence ID" value="CAJ1941465.1"/>
    <property type="gene ID" value="gene-AYBTSS11_LOCUS10279"/>
</dbReference>
<dbReference type="InterPro" id="IPR000010">
    <property type="entry name" value="Cystatin_dom"/>
</dbReference>
<keyword evidence="5" id="KW-1185">Reference proteome</keyword>
<evidence type="ECO:0000256" key="1">
    <source>
        <dbReference type="ARBA" id="ARBA00022690"/>
    </source>
</evidence>
<keyword evidence="2" id="KW-0789">Thiol protease inhibitor</keyword>
<dbReference type="SUPFAM" id="SSF54403">
    <property type="entry name" value="Cystatin/monellin"/>
    <property type="match status" value="1"/>
</dbReference>
<evidence type="ECO:0000313" key="5">
    <source>
        <dbReference type="Proteomes" id="UP001189624"/>
    </source>
</evidence>
<dbReference type="PANTHER" id="PTHR47364:SF2">
    <property type="entry name" value="CYSTEINE PROTEINASE INHIBITOR 5"/>
    <property type="match status" value="1"/>
</dbReference>